<name>C5DHW9_LACTC</name>
<reference evidence="2 3" key="1">
    <citation type="journal article" date="2009" name="Genome Res.">
        <title>Comparative genomics of protoploid Saccharomycetaceae.</title>
        <authorList>
            <consortium name="The Genolevures Consortium"/>
            <person name="Souciet J.-L."/>
            <person name="Dujon B."/>
            <person name="Gaillardin C."/>
            <person name="Johnston M."/>
            <person name="Baret P.V."/>
            <person name="Cliften P."/>
            <person name="Sherman D.J."/>
            <person name="Weissenbach J."/>
            <person name="Westhof E."/>
            <person name="Wincker P."/>
            <person name="Jubin C."/>
            <person name="Poulain J."/>
            <person name="Barbe V."/>
            <person name="Segurens B."/>
            <person name="Artiguenave F."/>
            <person name="Anthouard V."/>
            <person name="Vacherie B."/>
            <person name="Val M.-E."/>
            <person name="Fulton R.S."/>
            <person name="Minx P."/>
            <person name="Wilson R."/>
            <person name="Durrens P."/>
            <person name="Jean G."/>
            <person name="Marck C."/>
            <person name="Martin T."/>
            <person name="Nikolski M."/>
            <person name="Rolland T."/>
            <person name="Seret M.-L."/>
            <person name="Casaregola S."/>
            <person name="Despons L."/>
            <person name="Fairhead C."/>
            <person name="Fischer G."/>
            <person name="Lafontaine I."/>
            <person name="Leh V."/>
            <person name="Lemaire M."/>
            <person name="de Montigny J."/>
            <person name="Neuveglise C."/>
            <person name="Thierry A."/>
            <person name="Blanc-Lenfle I."/>
            <person name="Bleykasten C."/>
            <person name="Diffels J."/>
            <person name="Fritsch E."/>
            <person name="Frangeul L."/>
            <person name="Goeffon A."/>
            <person name="Jauniaux N."/>
            <person name="Kachouri-Lafond R."/>
            <person name="Payen C."/>
            <person name="Potier S."/>
            <person name="Pribylova L."/>
            <person name="Ozanne C."/>
            <person name="Richard G.-F."/>
            <person name="Sacerdot C."/>
            <person name="Straub M.-L."/>
            <person name="Talla E."/>
        </authorList>
    </citation>
    <scope>NUCLEOTIDE SEQUENCE [LARGE SCALE GENOMIC DNA]</scope>
    <source>
        <strain evidence="3">ATCC 56472 / CBS 6340 / NRRL Y-8284</strain>
    </source>
</reference>
<dbReference type="eggNOG" id="KOG3292">
    <property type="taxonomic scope" value="Eukaryota"/>
</dbReference>
<dbReference type="AlphaFoldDB" id="C5DHW9"/>
<dbReference type="GO" id="GO:0005783">
    <property type="term" value="C:endoplasmic reticulum"/>
    <property type="evidence" value="ECO:0007669"/>
    <property type="project" value="TreeGrafter"/>
</dbReference>
<dbReference type="HOGENOM" id="CLU_081702_1_1_1"/>
<dbReference type="FunCoup" id="C5DHW9">
    <property type="interactions" value="150"/>
</dbReference>
<protein>
    <submittedName>
        <fullName evidence="2">KLTH0E07766p</fullName>
    </submittedName>
</protein>
<dbReference type="OMA" id="ETHFAFY"/>
<dbReference type="PANTHER" id="PTHR28026">
    <property type="entry name" value="DUF962 DOMAIN PROTEIN (AFU_ORTHOLOGUE AFUA_8G05310)"/>
    <property type="match status" value="1"/>
</dbReference>
<dbReference type="GO" id="GO:0016020">
    <property type="term" value="C:membrane"/>
    <property type="evidence" value="ECO:0007669"/>
    <property type="project" value="GOC"/>
</dbReference>
<evidence type="ECO:0000313" key="2">
    <source>
        <dbReference type="EMBL" id="CAR23380.1"/>
    </source>
</evidence>
<gene>
    <name evidence="2" type="ordered locus">KLTH0E07766g</name>
</gene>
<dbReference type="GO" id="GO:0046521">
    <property type="term" value="P:sphingoid catabolic process"/>
    <property type="evidence" value="ECO:0007669"/>
    <property type="project" value="TreeGrafter"/>
</dbReference>
<dbReference type="EMBL" id="CU928169">
    <property type="protein sequence ID" value="CAR23380.1"/>
    <property type="molecule type" value="Genomic_DNA"/>
</dbReference>
<dbReference type="KEGG" id="lth:KLTH0E07766g"/>
<feature type="transmembrane region" description="Helical" evidence="1">
    <location>
        <begin position="50"/>
        <end position="68"/>
    </location>
</feature>
<sequence length="169" mass="18954">MGNLFDLCSQLAFYKSYHSDRVNVLIHAIFVPTILYSSLVMLYEIKTINGWTAAHLIVGIFSSYYMVLDAKAGALASAIMGCTTHGISNGYLHISVKAALALFSAGWISQFIGHGVFEHRKPALLDNLAQSLITAPFLILFELLFRMGFYKELQAELIIRVRERRSHLQ</sequence>
<dbReference type="PANTHER" id="PTHR28026:SF9">
    <property type="entry name" value="2-HYDROXY-PALMITIC ACID DIOXYGENASE MPO1"/>
    <property type="match status" value="1"/>
</dbReference>
<dbReference type="InParanoid" id="C5DHW9"/>
<feature type="transmembrane region" description="Helical" evidence="1">
    <location>
        <begin position="99"/>
        <end position="116"/>
    </location>
</feature>
<dbReference type="RefSeq" id="XP_002553817.1">
    <property type="nucleotide sequence ID" value="XM_002553771.1"/>
</dbReference>
<accession>C5DHW9</accession>
<feature type="transmembrane region" description="Helical" evidence="1">
    <location>
        <begin position="24"/>
        <end position="43"/>
    </location>
</feature>
<keyword evidence="1" id="KW-0812">Transmembrane</keyword>
<keyword evidence="3" id="KW-1185">Reference proteome</keyword>
<keyword evidence="1" id="KW-0472">Membrane</keyword>
<keyword evidence="1" id="KW-1133">Transmembrane helix</keyword>
<feature type="transmembrane region" description="Helical" evidence="1">
    <location>
        <begin position="128"/>
        <end position="145"/>
    </location>
</feature>
<evidence type="ECO:0000256" key="1">
    <source>
        <dbReference type="SAM" id="Phobius"/>
    </source>
</evidence>
<evidence type="ECO:0000313" key="3">
    <source>
        <dbReference type="Proteomes" id="UP000002036"/>
    </source>
</evidence>
<dbReference type="InterPro" id="IPR009305">
    <property type="entry name" value="Mpo1-like"/>
</dbReference>
<dbReference type="GeneID" id="8291974"/>
<dbReference type="OrthoDB" id="2124888at2759"/>
<dbReference type="Proteomes" id="UP000002036">
    <property type="component" value="Chromosome E"/>
</dbReference>
<proteinExistence type="predicted"/>
<organism evidence="2 3">
    <name type="scientific">Lachancea thermotolerans (strain ATCC 56472 / CBS 6340 / NRRL Y-8284)</name>
    <name type="common">Yeast</name>
    <name type="synonym">Kluyveromyces thermotolerans</name>
    <dbReference type="NCBI Taxonomy" id="559295"/>
    <lineage>
        <taxon>Eukaryota</taxon>
        <taxon>Fungi</taxon>
        <taxon>Dikarya</taxon>
        <taxon>Ascomycota</taxon>
        <taxon>Saccharomycotina</taxon>
        <taxon>Saccharomycetes</taxon>
        <taxon>Saccharomycetales</taxon>
        <taxon>Saccharomycetaceae</taxon>
        <taxon>Lachancea</taxon>
    </lineage>
</organism>
<dbReference type="Pfam" id="PF06127">
    <property type="entry name" value="Mpo1-like"/>
    <property type="match status" value="1"/>
</dbReference>